<evidence type="ECO:0000313" key="3">
    <source>
        <dbReference type="EMBL" id="OHB15866.1"/>
    </source>
</evidence>
<dbReference type="EMBL" id="MHWW01000005">
    <property type="protein sequence ID" value="OHB15866.1"/>
    <property type="molecule type" value="Genomic_DNA"/>
</dbReference>
<comment type="caution">
    <text evidence="3">The sequence shown here is derived from an EMBL/GenBank/DDBJ whole genome shotgun (WGS) entry which is preliminary data.</text>
</comment>
<sequence length="475" mass="48982">MKKILLSLGTVVVVGALVLGATGAFFSDNETSVGNTFTTGAIDLKVDSDCSYNGETQSGQCGNWTLKDLEPTSDKFFNFNDIKPGDEGENTISLHVFNNDAWLCAEVSNLTDYENSQTEPEASVDFTVGSNQGELSQTMEWIVWRDDGAGGGVVGDNVQNGTEQTLASGNPTNGVLPLYDSTTATGPLLAGTTGYLGVAWSLPSASGNETQTDSMIGNISFHVEQARNNTNFTCASVAPSEDGEGSEDNGSALGPALGPMSVNLLSADNFVLLSQTGITDANPSVITGNVGSYPISGTATLVTCSEVTGIIYSTDAAGPLPCRVTNGPLLNTAVNDVTTAYGDAAGRTLPTATELGAGDIGGMTLAPGLYKWSTGVTIPTDVILSGDANDVWIFQISGDLSIASAKEVKLIGGALAKNVFWQVGGPTGATLGTYSTFRGTILSSKQVILQSGAVLYGRAMAQTQVTLDANTVTLP</sequence>
<keyword evidence="2" id="KW-0732">Signal</keyword>
<gene>
    <name evidence="3" type="ORF">A2431_01235</name>
</gene>
<evidence type="ECO:0008006" key="5">
    <source>
        <dbReference type="Google" id="ProtNLM"/>
    </source>
</evidence>
<comment type="similarity">
    <text evidence="1">Belongs to the ice-binding protein family.</text>
</comment>
<reference evidence="3 4" key="1">
    <citation type="journal article" date="2016" name="Nat. Commun.">
        <title>Thousands of microbial genomes shed light on interconnected biogeochemical processes in an aquifer system.</title>
        <authorList>
            <person name="Anantharaman K."/>
            <person name="Brown C.T."/>
            <person name="Hug L.A."/>
            <person name="Sharon I."/>
            <person name="Castelle C.J."/>
            <person name="Probst A.J."/>
            <person name="Thomas B.C."/>
            <person name="Singh A."/>
            <person name="Wilkins M.J."/>
            <person name="Karaoz U."/>
            <person name="Brodie E.L."/>
            <person name="Williams K.H."/>
            <person name="Hubbard S.S."/>
            <person name="Banfield J.F."/>
        </authorList>
    </citation>
    <scope>NUCLEOTIDE SEQUENCE [LARGE SCALE GENOMIC DNA]</scope>
</reference>
<evidence type="ECO:0000256" key="1">
    <source>
        <dbReference type="ARBA" id="ARBA00005445"/>
    </source>
</evidence>
<dbReference type="AlphaFoldDB" id="A0A1G2V2L4"/>
<dbReference type="InterPro" id="IPR021884">
    <property type="entry name" value="Ice-bd_prot"/>
</dbReference>
<evidence type="ECO:0000313" key="4">
    <source>
        <dbReference type="Proteomes" id="UP000177697"/>
    </source>
</evidence>
<organism evidence="3 4">
    <name type="scientific">Candidatus Zambryskibacteria bacterium RIFOXYC1_FULL_39_10</name>
    <dbReference type="NCBI Taxonomy" id="1802779"/>
    <lineage>
        <taxon>Bacteria</taxon>
        <taxon>Candidatus Zambryskiibacteriota</taxon>
    </lineage>
</organism>
<evidence type="ECO:0000256" key="2">
    <source>
        <dbReference type="ARBA" id="ARBA00022729"/>
    </source>
</evidence>
<proteinExistence type="inferred from homology"/>
<protein>
    <recommendedName>
        <fullName evidence="5">DUF3494 domain-containing protein</fullName>
    </recommendedName>
</protein>
<dbReference type="Proteomes" id="UP000177697">
    <property type="component" value="Unassembled WGS sequence"/>
</dbReference>
<name>A0A1G2V2L4_9BACT</name>
<dbReference type="Pfam" id="PF11999">
    <property type="entry name" value="Ice_binding"/>
    <property type="match status" value="1"/>
</dbReference>
<accession>A0A1G2V2L4</accession>